<dbReference type="PROSITE" id="PS52020">
    <property type="entry name" value="CRESS_DNA_REP"/>
    <property type="match status" value="1"/>
</dbReference>
<protein>
    <submittedName>
        <fullName evidence="14">Rep</fullName>
    </submittedName>
</protein>
<dbReference type="InterPro" id="IPR049912">
    <property type="entry name" value="CRESS_DNA_REP"/>
</dbReference>
<keyword evidence="2" id="KW-0808">Transferase</keyword>
<evidence type="ECO:0000256" key="10">
    <source>
        <dbReference type="ARBA" id="ARBA00023124"/>
    </source>
</evidence>
<evidence type="ECO:0000256" key="7">
    <source>
        <dbReference type="ARBA" id="ARBA00022741"/>
    </source>
</evidence>
<keyword evidence="4" id="KW-0235">DNA replication</keyword>
<proteinExistence type="predicted"/>
<evidence type="ECO:0000256" key="1">
    <source>
        <dbReference type="ARBA" id="ARBA00004147"/>
    </source>
</evidence>
<organism evidence="14">
    <name type="scientific">uncultured virus</name>
    <dbReference type="NCBI Taxonomy" id="340016"/>
    <lineage>
        <taxon>Viruses</taxon>
        <taxon>environmental samples</taxon>
    </lineage>
</organism>
<keyword evidence="6" id="KW-0479">Metal-binding</keyword>
<evidence type="ECO:0000256" key="3">
    <source>
        <dbReference type="ARBA" id="ARBA00022695"/>
    </source>
</evidence>
<sequence length="294" mass="34132">MSNMSVTHSEPVEPSGNTKSTRPKYQAKRWCFTIPEKLYPTSQKLGEYLKTFCEKFNFQKEKGEKTDYLHYQGCLHLKQKEYFATVKNLLGNATHLEPCIDWFAAVQYCSKKETRVEGPFNEKSVFIKTIVNLRDWQQDVIDIIRTEPDDRTVHWYYDVIGNMGKSQLCKYLHVNFNATIVGNGAFKDIAYALPEHPEIVCFAFTREIEEKVNYSAIEAVKDGMIFSGKFESKTKVFNSPHVLVFANFAPRLDAISEDRWHIVNIRLLYAKKTIEDYFIRASRERNPGDRGVPL</sequence>
<name>A0A2K9LSC8_9VIRU</name>
<dbReference type="Gene3D" id="3.40.1310.20">
    <property type="match status" value="1"/>
</dbReference>
<evidence type="ECO:0000313" key="14">
    <source>
        <dbReference type="EMBL" id="AUM61773.1"/>
    </source>
</evidence>
<dbReference type="GO" id="GO:0000166">
    <property type="term" value="F:nucleotide binding"/>
    <property type="evidence" value="ECO:0007669"/>
    <property type="project" value="UniProtKB-KW"/>
</dbReference>
<feature type="domain" description="CRESS-DNA virus Rep endonuclease" evidence="13">
    <location>
        <begin position="24"/>
        <end position="126"/>
    </location>
</feature>
<dbReference type="EMBL" id="KY487852">
    <property type="protein sequence ID" value="AUM61773.1"/>
    <property type="molecule type" value="Genomic_DNA"/>
</dbReference>
<keyword evidence="3" id="KW-0548">Nucleotidyltransferase</keyword>
<keyword evidence="5" id="KW-0540">Nuclease</keyword>
<keyword evidence="10" id="KW-0190">Covalent protein-DNA linkage</keyword>
<keyword evidence="8" id="KW-0255">Endonuclease</keyword>
<feature type="region of interest" description="Disordered" evidence="12">
    <location>
        <begin position="1"/>
        <end position="22"/>
    </location>
</feature>
<evidence type="ECO:0000256" key="6">
    <source>
        <dbReference type="ARBA" id="ARBA00022723"/>
    </source>
</evidence>
<keyword evidence="9" id="KW-0378">Hydrolase</keyword>
<evidence type="ECO:0000259" key="13">
    <source>
        <dbReference type="PROSITE" id="PS52020"/>
    </source>
</evidence>
<dbReference type="GO" id="GO:0016779">
    <property type="term" value="F:nucleotidyltransferase activity"/>
    <property type="evidence" value="ECO:0007669"/>
    <property type="project" value="UniProtKB-KW"/>
</dbReference>
<dbReference type="GO" id="GO:0003677">
    <property type="term" value="F:DNA binding"/>
    <property type="evidence" value="ECO:0007669"/>
    <property type="project" value="UniProtKB-KW"/>
</dbReference>
<evidence type="ECO:0000256" key="2">
    <source>
        <dbReference type="ARBA" id="ARBA00022679"/>
    </source>
</evidence>
<dbReference type="GO" id="GO:0042025">
    <property type="term" value="C:host cell nucleus"/>
    <property type="evidence" value="ECO:0007669"/>
    <property type="project" value="UniProtKB-SubCell"/>
</dbReference>
<reference evidence="14" key="1">
    <citation type="submission" date="2017-01" db="EMBL/GenBank/DDBJ databases">
        <title>High-throughput sequencing uncovers low homogeneity in the biogeography of single-stranded DNA viruses.</title>
        <authorList>
            <person name="Pearson V.M."/>
            <person name="Rokyta D.R."/>
        </authorList>
    </citation>
    <scope>NUCLEOTIDE SEQUENCE</scope>
</reference>
<evidence type="ECO:0000256" key="9">
    <source>
        <dbReference type="ARBA" id="ARBA00022801"/>
    </source>
</evidence>
<keyword evidence="7" id="KW-0547">Nucleotide-binding</keyword>
<dbReference type="GO" id="GO:0016787">
    <property type="term" value="F:hydrolase activity"/>
    <property type="evidence" value="ECO:0007669"/>
    <property type="project" value="UniProtKB-KW"/>
</dbReference>
<keyword evidence="11" id="KW-0238">DNA-binding</keyword>
<evidence type="ECO:0000256" key="12">
    <source>
        <dbReference type="SAM" id="MobiDB-lite"/>
    </source>
</evidence>
<evidence type="ECO:0000256" key="8">
    <source>
        <dbReference type="ARBA" id="ARBA00022759"/>
    </source>
</evidence>
<evidence type="ECO:0000256" key="11">
    <source>
        <dbReference type="ARBA" id="ARBA00023125"/>
    </source>
</evidence>
<evidence type="ECO:0000256" key="4">
    <source>
        <dbReference type="ARBA" id="ARBA00022705"/>
    </source>
</evidence>
<gene>
    <name evidence="14" type="primary">Rep</name>
</gene>
<dbReference type="GO" id="GO:0046872">
    <property type="term" value="F:metal ion binding"/>
    <property type="evidence" value="ECO:0007669"/>
    <property type="project" value="UniProtKB-KW"/>
</dbReference>
<dbReference type="GO" id="GO:0004519">
    <property type="term" value="F:endonuclease activity"/>
    <property type="evidence" value="ECO:0007669"/>
    <property type="project" value="UniProtKB-KW"/>
</dbReference>
<evidence type="ECO:0000256" key="5">
    <source>
        <dbReference type="ARBA" id="ARBA00022722"/>
    </source>
</evidence>
<accession>A0A2K9LSC8</accession>
<dbReference type="GO" id="GO:0006260">
    <property type="term" value="P:DNA replication"/>
    <property type="evidence" value="ECO:0007669"/>
    <property type="project" value="UniProtKB-KW"/>
</dbReference>
<comment type="subcellular location">
    <subcellularLocation>
        <location evidence="1">Host nucleus</location>
    </subcellularLocation>
</comment>